<evidence type="ECO:0000313" key="1">
    <source>
        <dbReference type="EMBL" id="QAU53021.1"/>
    </source>
</evidence>
<dbReference type="EMBL" id="CP035299">
    <property type="protein sequence ID" value="QAU53021.1"/>
    <property type="molecule type" value="Genomic_DNA"/>
</dbReference>
<gene>
    <name evidence="1" type="ORF">CPELA_08830</name>
</gene>
<keyword evidence="2" id="KW-1185">Reference proteome</keyword>
<organism evidence="1 2">
    <name type="scientific">Corynebacterium pelargi</name>
    <dbReference type="NCBI Taxonomy" id="1471400"/>
    <lineage>
        <taxon>Bacteria</taxon>
        <taxon>Bacillati</taxon>
        <taxon>Actinomycetota</taxon>
        <taxon>Actinomycetes</taxon>
        <taxon>Mycobacteriales</taxon>
        <taxon>Corynebacteriaceae</taxon>
        <taxon>Corynebacterium</taxon>
    </lineage>
</organism>
<sequence length="236" mass="24798">MVDVEGVENLSALSRHERIAVLRNKVAAMSNASPDLPAPLEPDAQKPSSSQFIEVSRPIAQVLPDGGLLRRCVYECSPTPAFVAELIAQLSAQGTFVAVVGWPELSLAGIAESGGDSTCVVAIPDPGEDPLSTLGVLVEGIDVVIYRGAPMTLSPVRARPLLARLRKGVGALVLVGMQVASPRARLEAQVRGFRGIGEGQGRIKAVDLEITGQAKAFHARATMSIGQPRTLHVVDS</sequence>
<dbReference type="AlphaFoldDB" id="A0A410WAN5"/>
<dbReference type="Proteomes" id="UP000288929">
    <property type="component" value="Chromosome"/>
</dbReference>
<reference evidence="1 2" key="1">
    <citation type="submission" date="2019-01" db="EMBL/GenBank/DDBJ databases">
        <authorList>
            <person name="Ruckert C."/>
            <person name="Busche T."/>
            <person name="Kalinowski J."/>
        </authorList>
    </citation>
    <scope>NUCLEOTIDE SEQUENCE [LARGE SCALE GENOMIC DNA]</scope>
    <source>
        <strain evidence="1 2">136/3</strain>
    </source>
</reference>
<protein>
    <submittedName>
        <fullName evidence="1">Uncharacterized protein</fullName>
    </submittedName>
</protein>
<name>A0A410WAN5_9CORY</name>
<evidence type="ECO:0000313" key="2">
    <source>
        <dbReference type="Proteomes" id="UP000288929"/>
    </source>
</evidence>
<accession>A0A410WAN5</accession>
<proteinExistence type="predicted"/>
<dbReference type="KEGG" id="cpeg:CPELA_08830"/>